<evidence type="ECO:0000313" key="2">
    <source>
        <dbReference type="EMBL" id="CAI5779344.1"/>
    </source>
</evidence>
<gene>
    <name evidence="2" type="ORF">PODLI_1B002448</name>
</gene>
<dbReference type="AlphaFoldDB" id="A0AA35KKQ1"/>
<dbReference type="Proteomes" id="UP001178461">
    <property type="component" value="Chromosome 7"/>
</dbReference>
<evidence type="ECO:0000313" key="3">
    <source>
        <dbReference type="Proteomes" id="UP001178461"/>
    </source>
</evidence>
<organism evidence="2 3">
    <name type="scientific">Podarcis lilfordi</name>
    <name type="common">Lilford's wall lizard</name>
    <dbReference type="NCBI Taxonomy" id="74358"/>
    <lineage>
        <taxon>Eukaryota</taxon>
        <taxon>Metazoa</taxon>
        <taxon>Chordata</taxon>
        <taxon>Craniata</taxon>
        <taxon>Vertebrata</taxon>
        <taxon>Euteleostomi</taxon>
        <taxon>Lepidosauria</taxon>
        <taxon>Squamata</taxon>
        <taxon>Bifurcata</taxon>
        <taxon>Unidentata</taxon>
        <taxon>Episquamata</taxon>
        <taxon>Laterata</taxon>
        <taxon>Lacertibaenia</taxon>
        <taxon>Lacertidae</taxon>
        <taxon>Podarcis</taxon>
    </lineage>
</organism>
<evidence type="ECO:0000256" key="1">
    <source>
        <dbReference type="SAM" id="MobiDB-lite"/>
    </source>
</evidence>
<protein>
    <submittedName>
        <fullName evidence="2">Uncharacterized protein</fullName>
    </submittedName>
</protein>
<keyword evidence="3" id="KW-1185">Reference proteome</keyword>
<proteinExistence type="predicted"/>
<feature type="compositionally biased region" description="Basic residues" evidence="1">
    <location>
        <begin position="42"/>
        <end position="52"/>
    </location>
</feature>
<sequence>MNGSFLPSSRQAASFLAASAANAPMASLGVETRLIPPPLPFSRHRAKTHPQLRPRLSPRNLGGALKSSVTAHQRTEPEGKALPSRSSAASPALACALRRLHTAAPGHRRVGRARAPRRALLAD</sequence>
<dbReference type="EMBL" id="OX395132">
    <property type="protein sequence ID" value="CAI5779344.1"/>
    <property type="molecule type" value="Genomic_DNA"/>
</dbReference>
<reference evidence="2" key="1">
    <citation type="submission" date="2022-12" db="EMBL/GenBank/DDBJ databases">
        <authorList>
            <person name="Alioto T."/>
            <person name="Alioto T."/>
            <person name="Gomez Garrido J."/>
        </authorList>
    </citation>
    <scope>NUCLEOTIDE SEQUENCE</scope>
</reference>
<name>A0AA35KKQ1_9SAUR</name>
<accession>A0AA35KKQ1</accession>
<feature type="region of interest" description="Disordered" evidence="1">
    <location>
        <begin position="33"/>
        <end position="88"/>
    </location>
</feature>